<dbReference type="STRING" id="1353537.TP2_10355"/>
<evidence type="ECO:0000313" key="1">
    <source>
        <dbReference type="EMBL" id="KEO51871.1"/>
    </source>
</evidence>
<name>A0A074J363_9RHOB</name>
<dbReference type="RefSeq" id="WP_038078233.1">
    <property type="nucleotide sequence ID" value="NZ_AUND01000034.1"/>
</dbReference>
<dbReference type="PANTHER" id="PTHR37816:SF2">
    <property type="entry name" value="DNA TOPOLOGY MODULATION PROTEIN FLAR-RELATED PROTEIN"/>
    <property type="match status" value="1"/>
</dbReference>
<dbReference type="AlphaFoldDB" id="A0A074J363"/>
<gene>
    <name evidence="1" type="ORF">TP2_10355</name>
</gene>
<reference evidence="1 2" key="1">
    <citation type="submission" date="2013-07" db="EMBL/GenBank/DDBJ databases">
        <title>Thioclava pacifica DSM 10166 Genome Sequencing.</title>
        <authorList>
            <person name="Lai Q."/>
            <person name="Shao Z."/>
        </authorList>
    </citation>
    <scope>NUCLEOTIDE SEQUENCE [LARGE SCALE GENOMIC DNA]</scope>
    <source>
        <strain evidence="1 2">DSM 10166</strain>
    </source>
</reference>
<accession>A0A074J363</accession>
<dbReference type="Pfam" id="PF13238">
    <property type="entry name" value="AAA_18"/>
    <property type="match status" value="1"/>
</dbReference>
<evidence type="ECO:0000313" key="2">
    <source>
        <dbReference type="Proteomes" id="UP000027432"/>
    </source>
</evidence>
<protein>
    <recommendedName>
        <fullName evidence="3">Adenylate kinase</fullName>
    </recommendedName>
</protein>
<keyword evidence="2" id="KW-1185">Reference proteome</keyword>
<sequence>MAARVHITGAAGSGTSSLGRALAERLDVPFLDTDAFYWAVSDPPYTVKRPPEERLEMMEEAKSSEGWVISGSLDGWGEPAIAGADLIIFLSASTPIRLARIRKREAMKFGDRIRAGGDFFHNHASFLKWASSYDDPYFSGRSLSRHREWLAGRSEPVLNLSGARPVEDLVGEALSVLGMKP</sequence>
<comment type="caution">
    <text evidence="1">The sequence shown here is derived from an EMBL/GenBank/DDBJ whole genome shotgun (WGS) entry which is preliminary data.</text>
</comment>
<dbReference type="Gene3D" id="3.40.50.300">
    <property type="entry name" value="P-loop containing nucleotide triphosphate hydrolases"/>
    <property type="match status" value="1"/>
</dbReference>
<organism evidence="1 2">
    <name type="scientific">Thioclava pacifica DSM 10166</name>
    <dbReference type="NCBI Taxonomy" id="1353537"/>
    <lineage>
        <taxon>Bacteria</taxon>
        <taxon>Pseudomonadati</taxon>
        <taxon>Pseudomonadota</taxon>
        <taxon>Alphaproteobacteria</taxon>
        <taxon>Rhodobacterales</taxon>
        <taxon>Paracoccaceae</taxon>
        <taxon>Thioclava</taxon>
    </lineage>
</organism>
<dbReference type="OrthoDB" id="5508973at2"/>
<dbReference type="Proteomes" id="UP000027432">
    <property type="component" value="Unassembled WGS sequence"/>
</dbReference>
<dbReference type="SUPFAM" id="SSF52540">
    <property type="entry name" value="P-loop containing nucleoside triphosphate hydrolases"/>
    <property type="match status" value="1"/>
</dbReference>
<dbReference type="eggNOG" id="COG0563">
    <property type="taxonomic scope" value="Bacteria"/>
</dbReference>
<evidence type="ECO:0008006" key="3">
    <source>
        <dbReference type="Google" id="ProtNLM"/>
    </source>
</evidence>
<dbReference type="InterPro" id="IPR027417">
    <property type="entry name" value="P-loop_NTPase"/>
</dbReference>
<dbReference type="InterPro" id="IPR052922">
    <property type="entry name" value="Cytidylate_Kinase-2"/>
</dbReference>
<proteinExistence type="predicted"/>
<dbReference type="EMBL" id="AUND01000034">
    <property type="protein sequence ID" value="KEO51871.1"/>
    <property type="molecule type" value="Genomic_DNA"/>
</dbReference>
<dbReference type="PANTHER" id="PTHR37816">
    <property type="entry name" value="YALI0E33011P"/>
    <property type="match status" value="1"/>
</dbReference>
<dbReference type="NCBIfam" id="NF004861">
    <property type="entry name" value="PRK06217.1"/>
    <property type="match status" value="1"/>
</dbReference>